<dbReference type="PANTHER" id="PTHR43705">
    <property type="entry name" value="HYDROXYACYLGLUTATHIONE HYDROLASE"/>
    <property type="match status" value="1"/>
</dbReference>
<comment type="cofactor">
    <cofactor evidence="2">
        <name>Zn(2+)</name>
        <dbReference type="ChEBI" id="CHEBI:29105"/>
    </cofactor>
</comment>
<dbReference type="CDD" id="cd07723">
    <property type="entry name" value="hydroxyacylglutathione_hydrolase_MBL-fold"/>
    <property type="match status" value="1"/>
</dbReference>
<evidence type="ECO:0000313" key="14">
    <source>
        <dbReference type="Proteomes" id="UP001454036"/>
    </source>
</evidence>
<sequence>MASLPRSQSGTSLCVWPAMRQICLRKTLLYGFIRLFSFPFKTIRGVSKSLGVSKLCSINCSINNLSSNLQIELVPCLKDSYAYILHDVDTGTVGVVDPSESAPIINALSRRDFNLTYILNTNHHRDHTGGNLELKAKYGAKVIGPAADKDRIPGIDIALNDGNKWMFAGHEVHIMDTPGHTRGHISFYFPASKSIFTGNTLFSLSCGDLSEGTPAQMFASLKKITSLPDDTNVYCGHEYTLSNSKFALSIEPGNRDLLSYAAHVSHLRNKGFPTIPTTLKTEKSCNPFLRTSSLEIRQSLNIPAAADEAKALGIIWQAKVDF</sequence>
<dbReference type="InterPro" id="IPR032282">
    <property type="entry name" value="HAGH_C"/>
</dbReference>
<dbReference type="InterPro" id="IPR001279">
    <property type="entry name" value="Metallo-B-lactamas"/>
</dbReference>
<dbReference type="Pfam" id="PF00753">
    <property type="entry name" value="Lactamase_B"/>
    <property type="match status" value="1"/>
</dbReference>
<dbReference type="InterPro" id="IPR017782">
    <property type="entry name" value="Hydroxyacylglutathione_Hdrlase"/>
</dbReference>
<dbReference type="FunFam" id="3.60.15.10:FF:000019">
    <property type="entry name" value="Hydroxyacylglutathione hydrolase, mitochondrial"/>
    <property type="match status" value="1"/>
</dbReference>
<dbReference type="PANTHER" id="PTHR43705:SF1">
    <property type="entry name" value="HYDROXYACYLGLUTATHIONE HYDROLASE GLOB"/>
    <property type="match status" value="1"/>
</dbReference>
<name>A0AAV3RJG7_LITER</name>
<evidence type="ECO:0000256" key="3">
    <source>
        <dbReference type="ARBA" id="ARBA00001954"/>
    </source>
</evidence>
<dbReference type="GO" id="GO:0046872">
    <property type="term" value="F:metal ion binding"/>
    <property type="evidence" value="ECO:0007669"/>
    <property type="project" value="UniProtKB-KW"/>
</dbReference>
<dbReference type="InterPro" id="IPR036866">
    <property type="entry name" value="RibonucZ/Hydroxyglut_hydro"/>
</dbReference>
<comment type="pathway">
    <text evidence="5">Secondary metabolite metabolism; methylglyoxal degradation; (R)-lactate from methylglyoxal: step 2/2.</text>
</comment>
<dbReference type="NCBIfam" id="TIGR03413">
    <property type="entry name" value="GSH_gloB"/>
    <property type="match status" value="1"/>
</dbReference>
<evidence type="ECO:0000256" key="7">
    <source>
        <dbReference type="ARBA" id="ARBA00011917"/>
    </source>
</evidence>
<keyword evidence="14" id="KW-1185">Reference proteome</keyword>
<comment type="caution">
    <text evidence="13">The sequence shown here is derived from an EMBL/GenBank/DDBJ whole genome shotgun (WGS) entry which is preliminary data.</text>
</comment>
<dbReference type="Pfam" id="PF16123">
    <property type="entry name" value="HAGH_C"/>
    <property type="match status" value="1"/>
</dbReference>
<dbReference type="Gene3D" id="3.60.15.10">
    <property type="entry name" value="Ribonuclease Z/Hydroxyacylglutathione hydrolase-like"/>
    <property type="match status" value="1"/>
</dbReference>
<evidence type="ECO:0000256" key="1">
    <source>
        <dbReference type="ARBA" id="ARBA00001623"/>
    </source>
</evidence>
<dbReference type="EC" id="3.1.2.6" evidence="7"/>
<evidence type="ECO:0000256" key="5">
    <source>
        <dbReference type="ARBA" id="ARBA00004963"/>
    </source>
</evidence>
<evidence type="ECO:0000256" key="4">
    <source>
        <dbReference type="ARBA" id="ARBA00001965"/>
    </source>
</evidence>
<dbReference type="GO" id="GO:0019243">
    <property type="term" value="P:methylglyoxal catabolic process to D-lactate via S-lactoyl-glutathione"/>
    <property type="evidence" value="ECO:0007669"/>
    <property type="project" value="InterPro"/>
</dbReference>
<dbReference type="SUPFAM" id="SSF56281">
    <property type="entry name" value="Metallo-hydrolase/oxidoreductase"/>
    <property type="match status" value="1"/>
</dbReference>
<comment type="catalytic activity">
    <reaction evidence="1">
        <text>an S-(2-hydroxyacyl)glutathione + H2O = a 2-hydroxy carboxylate + glutathione + H(+)</text>
        <dbReference type="Rhea" id="RHEA:21864"/>
        <dbReference type="ChEBI" id="CHEBI:15377"/>
        <dbReference type="ChEBI" id="CHEBI:15378"/>
        <dbReference type="ChEBI" id="CHEBI:57925"/>
        <dbReference type="ChEBI" id="CHEBI:58896"/>
        <dbReference type="ChEBI" id="CHEBI:71261"/>
        <dbReference type="EC" id="3.1.2.6"/>
    </reaction>
</comment>
<dbReference type="HAMAP" id="MF_01374">
    <property type="entry name" value="Glyoxalase_2"/>
    <property type="match status" value="1"/>
</dbReference>
<evidence type="ECO:0000256" key="10">
    <source>
        <dbReference type="ARBA" id="ARBA00022833"/>
    </source>
</evidence>
<keyword evidence="9" id="KW-0378">Hydrolase</keyword>
<dbReference type="EMBL" id="BAABME010009991">
    <property type="protein sequence ID" value="GAA0176183.1"/>
    <property type="molecule type" value="Genomic_DNA"/>
</dbReference>
<evidence type="ECO:0000256" key="8">
    <source>
        <dbReference type="ARBA" id="ARBA00022723"/>
    </source>
</evidence>
<organism evidence="13 14">
    <name type="scientific">Lithospermum erythrorhizon</name>
    <name type="common">Purple gromwell</name>
    <name type="synonym">Lithospermum officinale var. erythrorhizon</name>
    <dbReference type="NCBI Taxonomy" id="34254"/>
    <lineage>
        <taxon>Eukaryota</taxon>
        <taxon>Viridiplantae</taxon>
        <taxon>Streptophyta</taxon>
        <taxon>Embryophyta</taxon>
        <taxon>Tracheophyta</taxon>
        <taxon>Spermatophyta</taxon>
        <taxon>Magnoliopsida</taxon>
        <taxon>eudicotyledons</taxon>
        <taxon>Gunneridae</taxon>
        <taxon>Pentapetalae</taxon>
        <taxon>asterids</taxon>
        <taxon>lamiids</taxon>
        <taxon>Boraginales</taxon>
        <taxon>Boraginaceae</taxon>
        <taxon>Boraginoideae</taxon>
        <taxon>Lithospermeae</taxon>
        <taxon>Lithospermum</taxon>
    </lineage>
</organism>
<evidence type="ECO:0000256" key="6">
    <source>
        <dbReference type="ARBA" id="ARBA00006759"/>
    </source>
</evidence>
<evidence type="ECO:0000256" key="2">
    <source>
        <dbReference type="ARBA" id="ARBA00001947"/>
    </source>
</evidence>
<keyword evidence="8" id="KW-0479">Metal-binding</keyword>
<dbReference type="InterPro" id="IPR050110">
    <property type="entry name" value="Glyoxalase_II_hydrolase"/>
</dbReference>
<protein>
    <recommendedName>
        <fullName evidence="7">hydroxyacylglutathione hydrolase</fullName>
        <ecNumber evidence="7">3.1.2.6</ecNumber>
    </recommendedName>
    <alternativeName>
        <fullName evidence="11">Glyoxalase II</fullName>
    </alternativeName>
</protein>
<dbReference type="InterPro" id="IPR035680">
    <property type="entry name" value="Clx_II_MBL"/>
</dbReference>
<dbReference type="Proteomes" id="UP001454036">
    <property type="component" value="Unassembled WGS sequence"/>
</dbReference>
<proteinExistence type="inferred from homology"/>
<comment type="cofactor">
    <cofactor evidence="3">
        <name>Fe(2+)</name>
        <dbReference type="ChEBI" id="CHEBI:29033"/>
    </cofactor>
</comment>
<evidence type="ECO:0000313" key="13">
    <source>
        <dbReference type="EMBL" id="GAA0176183.1"/>
    </source>
</evidence>
<evidence type="ECO:0000256" key="11">
    <source>
        <dbReference type="ARBA" id="ARBA00031044"/>
    </source>
</evidence>
<dbReference type="GO" id="GO:0004416">
    <property type="term" value="F:hydroxyacylglutathione hydrolase activity"/>
    <property type="evidence" value="ECO:0007669"/>
    <property type="project" value="UniProtKB-EC"/>
</dbReference>
<feature type="domain" description="Metallo-beta-lactamase" evidence="12">
    <location>
        <begin position="79"/>
        <end position="237"/>
    </location>
</feature>
<comment type="similarity">
    <text evidence="6">Belongs to the metallo-beta-lactamase superfamily. Glyoxalase II family.</text>
</comment>
<dbReference type="AlphaFoldDB" id="A0AAV3RJG7"/>
<accession>A0AAV3RJG7</accession>
<reference evidence="13 14" key="1">
    <citation type="submission" date="2024-01" db="EMBL/GenBank/DDBJ databases">
        <title>The complete chloroplast genome sequence of Lithospermum erythrorhizon: insights into the phylogenetic relationship among Boraginaceae species and the maternal lineages of purple gromwells.</title>
        <authorList>
            <person name="Okada T."/>
            <person name="Watanabe K."/>
        </authorList>
    </citation>
    <scope>NUCLEOTIDE SEQUENCE [LARGE SCALE GENOMIC DNA]</scope>
</reference>
<evidence type="ECO:0000259" key="12">
    <source>
        <dbReference type="SMART" id="SM00849"/>
    </source>
</evidence>
<evidence type="ECO:0000256" key="9">
    <source>
        <dbReference type="ARBA" id="ARBA00022801"/>
    </source>
</evidence>
<gene>
    <name evidence="13" type="ORF">LIER_29223</name>
</gene>
<comment type="cofactor">
    <cofactor evidence="4">
        <name>Fe(3+)</name>
        <dbReference type="ChEBI" id="CHEBI:29034"/>
    </cofactor>
</comment>
<keyword evidence="10" id="KW-0862">Zinc</keyword>
<dbReference type="SMART" id="SM00849">
    <property type="entry name" value="Lactamase_B"/>
    <property type="match status" value="1"/>
</dbReference>